<evidence type="ECO:0000256" key="3">
    <source>
        <dbReference type="ARBA" id="ARBA00022801"/>
    </source>
</evidence>
<dbReference type="AlphaFoldDB" id="A0A1F6LZN1"/>
<dbReference type="PANTHER" id="PTHR32060">
    <property type="entry name" value="TAIL-SPECIFIC PROTEASE"/>
    <property type="match status" value="1"/>
</dbReference>
<dbReference type="SMART" id="SM00245">
    <property type="entry name" value="TSPc"/>
    <property type="match status" value="1"/>
</dbReference>
<proteinExistence type="inferred from homology"/>
<evidence type="ECO:0000256" key="2">
    <source>
        <dbReference type="ARBA" id="ARBA00022670"/>
    </source>
</evidence>
<dbReference type="CDD" id="cd06782">
    <property type="entry name" value="cpPDZ_CPP-like"/>
    <property type="match status" value="1"/>
</dbReference>
<dbReference type="SMART" id="SM00228">
    <property type="entry name" value="PDZ"/>
    <property type="match status" value="1"/>
</dbReference>
<comment type="similarity">
    <text evidence="1 5">Belongs to the peptidase S41A family.</text>
</comment>
<dbReference type="InterPro" id="IPR004447">
    <property type="entry name" value="Peptidase_S41A"/>
</dbReference>
<protein>
    <recommendedName>
        <fullName evidence="6">PDZ domain-containing protein</fullName>
    </recommendedName>
</protein>
<dbReference type="STRING" id="1798680.A3J66_00800"/>
<sequence length="416" mass="45813">MLEKSSYKRFLLVTTFVGLGIAFAIGFFSGTAVAVRKQVVDASGDVNITKVVDLYGKTRSDEVSFDQFWKVWNTIKSNYVGQPVNEVDLFYGAIQGMVKGLNDPYSVYFPPKEAKEFADDLSGEFEGIGAEIGIRDKQLIVIAPLPDSPAEKAGLKSGDKILAIGDEETGDITVEEAVQKIRGPQGTQVMLTISRDGWEKAEERTITRDRINVPTVRWEMKEGDIAYVRISYFNQETVFEFDKAVQEMLLKAPAGLVLDLRSNPGGYLDSAVLIASEWIKDGVIVRERFNDTEQKEYSTSGRHRLSDIPTVTLVDEGTASGSEILAGALQDNGKVLVGAQIFGKGSVQNFEVLPDGSALKLTIAKWFTPKDRKIDETGITPDIVLEKMFEEDASTEGEAKDLGLEKAMEVLKSQIQ</sequence>
<dbReference type="Pfam" id="PF17820">
    <property type="entry name" value="PDZ_6"/>
    <property type="match status" value="1"/>
</dbReference>
<dbReference type="CDD" id="cd07560">
    <property type="entry name" value="Peptidase_S41_CPP"/>
    <property type="match status" value="1"/>
</dbReference>
<evidence type="ECO:0000313" key="8">
    <source>
        <dbReference type="Proteomes" id="UP000176282"/>
    </source>
</evidence>
<dbReference type="PANTHER" id="PTHR32060:SF30">
    <property type="entry name" value="CARBOXY-TERMINAL PROCESSING PROTEASE CTPA"/>
    <property type="match status" value="1"/>
</dbReference>
<dbReference type="GO" id="GO:0008236">
    <property type="term" value="F:serine-type peptidase activity"/>
    <property type="evidence" value="ECO:0007669"/>
    <property type="project" value="UniProtKB-KW"/>
</dbReference>
<dbReference type="SUPFAM" id="SSF50156">
    <property type="entry name" value="PDZ domain-like"/>
    <property type="match status" value="1"/>
</dbReference>
<dbReference type="Gene3D" id="3.90.226.10">
    <property type="entry name" value="2-enoyl-CoA Hydratase, Chain A, domain 1"/>
    <property type="match status" value="1"/>
</dbReference>
<reference evidence="7 8" key="1">
    <citation type="journal article" date="2016" name="Nat. Commun.">
        <title>Thousands of microbial genomes shed light on interconnected biogeochemical processes in an aquifer system.</title>
        <authorList>
            <person name="Anantharaman K."/>
            <person name="Brown C.T."/>
            <person name="Hug L.A."/>
            <person name="Sharon I."/>
            <person name="Castelle C.J."/>
            <person name="Probst A.J."/>
            <person name="Thomas B.C."/>
            <person name="Singh A."/>
            <person name="Wilkins M.J."/>
            <person name="Karaoz U."/>
            <person name="Brodie E.L."/>
            <person name="Williams K.H."/>
            <person name="Hubbard S.S."/>
            <person name="Banfield J.F."/>
        </authorList>
    </citation>
    <scope>NUCLEOTIDE SEQUENCE [LARGE SCALE GENOMIC DNA]</scope>
</reference>
<accession>A0A1F6LZN1</accession>
<name>A0A1F6LZN1_9BACT</name>
<dbReference type="PROSITE" id="PS50106">
    <property type="entry name" value="PDZ"/>
    <property type="match status" value="1"/>
</dbReference>
<dbReference type="GO" id="GO:0006508">
    <property type="term" value="P:proteolysis"/>
    <property type="evidence" value="ECO:0007669"/>
    <property type="project" value="UniProtKB-KW"/>
</dbReference>
<dbReference type="InterPro" id="IPR001478">
    <property type="entry name" value="PDZ"/>
</dbReference>
<dbReference type="InterPro" id="IPR029045">
    <property type="entry name" value="ClpP/crotonase-like_dom_sf"/>
</dbReference>
<dbReference type="NCBIfam" id="TIGR00225">
    <property type="entry name" value="prc"/>
    <property type="match status" value="1"/>
</dbReference>
<dbReference type="InterPro" id="IPR055210">
    <property type="entry name" value="CtpA/B_N"/>
</dbReference>
<dbReference type="Proteomes" id="UP000176282">
    <property type="component" value="Unassembled WGS sequence"/>
</dbReference>
<dbReference type="Gene3D" id="2.30.42.10">
    <property type="match status" value="1"/>
</dbReference>
<evidence type="ECO:0000256" key="4">
    <source>
        <dbReference type="ARBA" id="ARBA00022825"/>
    </source>
</evidence>
<feature type="domain" description="PDZ" evidence="6">
    <location>
        <begin position="114"/>
        <end position="196"/>
    </location>
</feature>
<keyword evidence="4 5" id="KW-0720">Serine protease</keyword>
<dbReference type="InterPro" id="IPR005151">
    <property type="entry name" value="Tail-specific_protease"/>
</dbReference>
<dbReference type="Pfam" id="PF22694">
    <property type="entry name" value="CtpB_N-like"/>
    <property type="match status" value="1"/>
</dbReference>
<dbReference type="InterPro" id="IPR041489">
    <property type="entry name" value="PDZ_6"/>
</dbReference>
<evidence type="ECO:0000259" key="6">
    <source>
        <dbReference type="PROSITE" id="PS50106"/>
    </source>
</evidence>
<dbReference type="InterPro" id="IPR036034">
    <property type="entry name" value="PDZ_sf"/>
</dbReference>
<evidence type="ECO:0000256" key="5">
    <source>
        <dbReference type="RuleBase" id="RU004404"/>
    </source>
</evidence>
<keyword evidence="3 5" id="KW-0378">Hydrolase</keyword>
<gene>
    <name evidence="7" type="ORF">A3J66_00800</name>
</gene>
<dbReference type="GO" id="GO:0007165">
    <property type="term" value="P:signal transduction"/>
    <property type="evidence" value="ECO:0007669"/>
    <property type="project" value="TreeGrafter"/>
</dbReference>
<dbReference type="GO" id="GO:0004175">
    <property type="term" value="F:endopeptidase activity"/>
    <property type="evidence" value="ECO:0007669"/>
    <property type="project" value="TreeGrafter"/>
</dbReference>
<dbReference type="SUPFAM" id="SSF52096">
    <property type="entry name" value="ClpP/crotonase"/>
    <property type="match status" value="1"/>
</dbReference>
<organism evidence="7 8">
    <name type="scientific">Candidatus Magasanikbacteria bacterium RIFCSPHIGHO2_02_FULL_47_14</name>
    <dbReference type="NCBI Taxonomy" id="1798680"/>
    <lineage>
        <taxon>Bacteria</taxon>
        <taxon>Candidatus Magasanikiibacteriota</taxon>
    </lineage>
</organism>
<evidence type="ECO:0000313" key="7">
    <source>
        <dbReference type="EMBL" id="OGH64847.1"/>
    </source>
</evidence>
<evidence type="ECO:0000256" key="1">
    <source>
        <dbReference type="ARBA" id="ARBA00009179"/>
    </source>
</evidence>
<dbReference type="Pfam" id="PF03572">
    <property type="entry name" value="Peptidase_S41"/>
    <property type="match status" value="1"/>
</dbReference>
<dbReference type="EMBL" id="MFQB01000053">
    <property type="protein sequence ID" value="OGH64847.1"/>
    <property type="molecule type" value="Genomic_DNA"/>
</dbReference>
<keyword evidence="2 5" id="KW-0645">Protease</keyword>
<comment type="caution">
    <text evidence="7">The sequence shown here is derived from an EMBL/GenBank/DDBJ whole genome shotgun (WGS) entry which is preliminary data.</text>
</comment>
<dbReference type="GO" id="GO:0030288">
    <property type="term" value="C:outer membrane-bounded periplasmic space"/>
    <property type="evidence" value="ECO:0007669"/>
    <property type="project" value="TreeGrafter"/>
</dbReference>
<dbReference type="Gene3D" id="3.30.750.44">
    <property type="match status" value="1"/>
</dbReference>
<dbReference type="FunFam" id="2.30.42.10:FF:000063">
    <property type="entry name" value="Peptidase, S41 family"/>
    <property type="match status" value="1"/>
</dbReference>